<dbReference type="PROSITE" id="PS51900">
    <property type="entry name" value="CB"/>
    <property type="match status" value="1"/>
</dbReference>
<dbReference type="Gene3D" id="1.10.150.130">
    <property type="match status" value="1"/>
</dbReference>
<dbReference type="InterPro" id="IPR010998">
    <property type="entry name" value="Integrase_recombinase_N"/>
</dbReference>
<proteinExistence type="inferred from homology"/>
<comment type="caution">
    <text evidence="8">The sequence shown here is derived from an EMBL/GenBank/DDBJ whole genome shotgun (WGS) entry which is preliminary data.</text>
</comment>
<dbReference type="InterPro" id="IPR013762">
    <property type="entry name" value="Integrase-like_cat_sf"/>
</dbReference>
<organism evidence="8 9">
    <name type="scientific">Lebetimonas natsushimae</name>
    <dbReference type="NCBI Taxonomy" id="1936991"/>
    <lineage>
        <taxon>Bacteria</taxon>
        <taxon>Pseudomonadati</taxon>
        <taxon>Campylobacterota</taxon>
        <taxon>Epsilonproteobacteria</taxon>
        <taxon>Nautiliales</taxon>
        <taxon>Nautiliaceae</taxon>
        <taxon>Lebetimonas</taxon>
    </lineage>
</organism>
<evidence type="ECO:0000256" key="1">
    <source>
        <dbReference type="ARBA" id="ARBA00008857"/>
    </source>
</evidence>
<keyword evidence="9" id="KW-1185">Reference proteome</keyword>
<dbReference type="AlphaFoldDB" id="A0A292YBQ4"/>
<dbReference type="InterPro" id="IPR050090">
    <property type="entry name" value="Tyrosine_recombinase_XerCD"/>
</dbReference>
<gene>
    <name evidence="8" type="ORF">LNAT_P0271</name>
</gene>
<feature type="domain" description="Tyr recombinase" evidence="6">
    <location>
        <begin position="93"/>
        <end position="263"/>
    </location>
</feature>
<dbReference type="Pfam" id="PF02899">
    <property type="entry name" value="Phage_int_SAM_1"/>
    <property type="match status" value="1"/>
</dbReference>
<dbReference type="GO" id="GO:0003677">
    <property type="term" value="F:DNA binding"/>
    <property type="evidence" value="ECO:0007669"/>
    <property type="project" value="UniProtKB-UniRule"/>
</dbReference>
<dbReference type="EMBL" id="BDME01000001">
    <property type="protein sequence ID" value="GAX86976.1"/>
    <property type="molecule type" value="Genomic_DNA"/>
</dbReference>
<keyword evidence="2" id="KW-0229">DNA integration</keyword>
<evidence type="ECO:0000313" key="9">
    <source>
        <dbReference type="Proteomes" id="UP000217944"/>
    </source>
</evidence>
<dbReference type="Pfam" id="PF00589">
    <property type="entry name" value="Phage_integrase"/>
    <property type="match status" value="1"/>
</dbReference>
<dbReference type="PROSITE" id="PS51898">
    <property type="entry name" value="TYR_RECOMBINASE"/>
    <property type="match status" value="1"/>
</dbReference>
<protein>
    <submittedName>
        <fullName evidence="8">Integrase/recombinase XerC</fullName>
    </submittedName>
</protein>
<accession>A0A292YBQ4</accession>
<dbReference type="GO" id="GO:0006310">
    <property type="term" value="P:DNA recombination"/>
    <property type="evidence" value="ECO:0007669"/>
    <property type="project" value="UniProtKB-KW"/>
</dbReference>
<dbReference type="SUPFAM" id="SSF56349">
    <property type="entry name" value="DNA breaking-rejoining enzymes"/>
    <property type="match status" value="1"/>
</dbReference>
<evidence type="ECO:0000259" key="6">
    <source>
        <dbReference type="PROSITE" id="PS51898"/>
    </source>
</evidence>
<dbReference type="OrthoDB" id="283809at2"/>
<evidence type="ECO:0000256" key="5">
    <source>
        <dbReference type="PROSITE-ProRule" id="PRU01248"/>
    </source>
</evidence>
<evidence type="ECO:0000256" key="2">
    <source>
        <dbReference type="ARBA" id="ARBA00022908"/>
    </source>
</evidence>
<dbReference type="InterPro" id="IPR044068">
    <property type="entry name" value="CB"/>
</dbReference>
<sequence>MLKFLEKEAAKFLKYIEKTKSEETLRTYESTLREAIDFIEIINNEIDITPYRLHIAKLNKKTIAKKISALRSFFEFLQMEGFKYKIIGDEHIKVPKTLPKPVNFEKIKEALKLATMDEYLAIMVIFSLGLRISEAANIKLNDIKGDWIEIRGKGNKTRILPLHPKLKEFIKKYLEINSKKTYLFEKDGIPIGSSKLRYIIQKAFKKAGIHVTPHQLRHSFATYMLDRGARINDVSELLGHEFISTTQIYTKLNSSLKLKNYLKAHPLCS</sequence>
<dbReference type="Gene3D" id="1.10.443.10">
    <property type="entry name" value="Intergrase catalytic core"/>
    <property type="match status" value="1"/>
</dbReference>
<dbReference type="InterPro" id="IPR004107">
    <property type="entry name" value="Integrase_SAM-like_N"/>
</dbReference>
<name>A0A292YBQ4_9BACT</name>
<comment type="similarity">
    <text evidence="1">Belongs to the 'phage' integrase family.</text>
</comment>
<keyword evidence="3 5" id="KW-0238">DNA-binding</keyword>
<dbReference type="InterPro" id="IPR002104">
    <property type="entry name" value="Integrase_catalytic"/>
</dbReference>
<dbReference type="PANTHER" id="PTHR30349">
    <property type="entry name" value="PHAGE INTEGRASE-RELATED"/>
    <property type="match status" value="1"/>
</dbReference>
<dbReference type="PANTHER" id="PTHR30349:SF64">
    <property type="entry name" value="PROPHAGE INTEGRASE INTD-RELATED"/>
    <property type="match status" value="1"/>
</dbReference>
<dbReference type="GO" id="GO:0015074">
    <property type="term" value="P:DNA integration"/>
    <property type="evidence" value="ECO:0007669"/>
    <property type="project" value="UniProtKB-KW"/>
</dbReference>
<feature type="domain" description="Core-binding (CB)" evidence="7">
    <location>
        <begin position="3"/>
        <end position="78"/>
    </location>
</feature>
<dbReference type="Proteomes" id="UP000217944">
    <property type="component" value="Unassembled WGS sequence"/>
</dbReference>
<dbReference type="InterPro" id="IPR011010">
    <property type="entry name" value="DNA_brk_join_enz"/>
</dbReference>
<evidence type="ECO:0000256" key="4">
    <source>
        <dbReference type="ARBA" id="ARBA00023172"/>
    </source>
</evidence>
<evidence type="ECO:0000313" key="8">
    <source>
        <dbReference type="EMBL" id="GAX86976.1"/>
    </source>
</evidence>
<evidence type="ECO:0000259" key="7">
    <source>
        <dbReference type="PROSITE" id="PS51900"/>
    </source>
</evidence>
<reference evidence="8 9" key="1">
    <citation type="journal article" date="2017" name="Syst. Appl. Microbiol.">
        <title>Lebetimonas natsushimae sp. nov., a novel strictly anaerobic, moderately thermophilic chemoautotroph isolated from a deep-sea hydrothermal vent polychaete nest in the Mid-Okinawa Trough.</title>
        <authorList>
            <person name="Nagata R."/>
            <person name="Takaki Y."/>
            <person name="Tame A."/>
            <person name="Nunoura T."/>
            <person name="Muto H."/>
            <person name="Mino S."/>
            <person name="Sawayama S."/>
            <person name="Takai K."/>
            <person name="Nakagawa S."/>
        </authorList>
    </citation>
    <scope>NUCLEOTIDE SEQUENCE [LARGE SCALE GENOMIC DNA]</scope>
    <source>
        <strain evidence="8 9">HS1857</strain>
    </source>
</reference>
<evidence type="ECO:0000256" key="3">
    <source>
        <dbReference type="ARBA" id="ARBA00023125"/>
    </source>
</evidence>
<keyword evidence="4" id="KW-0233">DNA recombination</keyword>